<dbReference type="OrthoDB" id="6614320at2759"/>
<dbReference type="EMBL" id="OU892283">
    <property type="protein sequence ID" value="CAG9771415.1"/>
    <property type="molecule type" value="Genomic_DNA"/>
</dbReference>
<dbReference type="Proteomes" id="UP001152799">
    <property type="component" value="Chromosome 7"/>
</dbReference>
<name>A0A9N9MYP9_9CUCU</name>
<gene>
    <name evidence="2" type="ORF">CEUTPL_LOCUS11848</name>
</gene>
<protein>
    <recommendedName>
        <fullName evidence="4">DUF4806 domain-containing protein</fullName>
    </recommendedName>
</protein>
<proteinExistence type="predicted"/>
<dbReference type="PANTHER" id="PTHR34153:SF2">
    <property type="entry name" value="SI:CH211-262H13.3-RELATED"/>
    <property type="match status" value="1"/>
</dbReference>
<dbReference type="PANTHER" id="PTHR34153">
    <property type="entry name" value="SI:CH211-262H13.3-RELATED-RELATED"/>
    <property type="match status" value="1"/>
</dbReference>
<feature type="compositionally biased region" description="Acidic residues" evidence="1">
    <location>
        <begin position="106"/>
        <end position="122"/>
    </location>
</feature>
<keyword evidence="3" id="KW-1185">Reference proteome</keyword>
<accession>A0A9N9MYP9</accession>
<organism evidence="2 3">
    <name type="scientific">Ceutorhynchus assimilis</name>
    <name type="common">cabbage seed weevil</name>
    <dbReference type="NCBI Taxonomy" id="467358"/>
    <lineage>
        <taxon>Eukaryota</taxon>
        <taxon>Metazoa</taxon>
        <taxon>Ecdysozoa</taxon>
        <taxon>Arthropoda</taxon>
        <taxon>Hexapoda</taxon>
        <taxon>Insecta</taxon>
        <taxon>Pterygota</taxon>
        <taxon>Neoptera</taxon>
        <taxon>Endopterygota</taxon>
        <taxon>Coleoptera</taxon>
        <taxon>Polyphaga</taxon>
        <taxon>Cucujiformia</taxon>
        <taxon>Curculionidae</taxon>
        <taxon>Ceutorhynchinae</taxon>
        <taxon>Ceutorhynchus</taxon>
    </lineage>
</organism>
<evidence type="ECO:0000313" key="2">
    <source>
        <dbReference type="EMBL" id="CAG9771415.1"/>
    </source>
</evidence>
<feature type="region of interest" description="Disordered" evidence="1">
    <location>
        <begin position="93"/>
        <end position="122"/>
    </location>
</feature>
<evidence type="ECO:0008006" key="4">
    <source>
        <dbReference type="Google" id="ProtNLM"/>
    </source>
</evidence>
<evidence type="ECO:0000313" key="3">
    <source>
        <dbReference type="Proteomes" id="UP001152799"/>
    </source>
</evidence>
<dbReference type="AlphaFoldDB" id="A0A9N9MYP9"/>
<reference evidence="2" key="1">
    <citation type="submission" date="2022-01" db="EMBL/GenBank/DDBJ databases">
        <authorList>
            <person name="King R."/>
        </authorList>
    </citation>
    <scope>NUCLEOTIDE SEQUENCE</scope>
</reference>
<evidence type="ECO:0000256" key="1">
    <source>
        <dbReference type="SAM" id="MobiDB-lite"/>
    </source>
</evidence>
<sequence>MKKMIKYLSRVGGSDVPEIVKRLMYKLLTNEVGNLFSWDGAKGKRKFKCLKLANVILGMPMYTVRANNHTKNATEADIIVYIKKWLVRSKDRMHLEDKRRRRNENQEEEDGNQEEEDGNDTM</sequence>